<accession>A0A6S6XYN2</accession>
<gene>
    <name evidence="2" type="ORF">DENOEST_2106</name>
</gene>
<evidence type="ECO:0000259" key="1">
    <source>
        <dbReference type="Pfam" id="PF00766"/>
    </source>
</evidence>
<dbReference type="Pfam" id="PF00766">
    <property type="entry name" value="ETF_alpha"/>
    <property type="match status" value="1"/>
</dbReference>
<dbReference type="Proteomes" id="UP000515733">
    <property type="component" value="Chromosome"/>
</dbReference>
<dbReference type="Gene3D" id="3.40.50.1220">
    <property type="entry name" value="TPP-binding domain"/>
    <property type="match status" value="1"/>
</dbReference>
<dbReference type="InterPro" id="IPR014731">
    <property type="entry name" value="ETF_asu_C"/>
</dbReference>
<proteinExistence type="predicted"/>
<dbReference type="GO" id="GO:0033539">
    <property type="term" value="P:fatty acid beta-oxidation using acyl-CoA dehydrogenase"/>
    <property type="evidence" value="ECO:0007669"/>
    <property type="project" value="TreeGrafter"/>
</dbReference>
<dbReference type="PANTHER" id="PTHR43153">
    <property type="entry name" value="ELECTRON TRANSFER FLAVOPROTEIN ALPHA"/>
    <property type="match status" value="1"/>
</dbReference>
<dbReference type="EMBL" id="LR778301">
    <property type="protein sequence ID" value="CAB1369271.1"/>
    <property type="molecule type" value="Genomic_DNA"/>
</dbReference>
<evidence type="ECO:0000313" key="2">
    <source>
        <dbReference type="EMBL" id="CAB1369271.1"/>
    </source>
</evidence>
<sequence length="88" mass="9240">MGGSRAIVDEGWIDSSRQVGLTGKITRPGLYLAAGISGASQHMAGCSAAKTIVAINKDKDASIYRYARYGIVADCLDVLPELIKAIKA</sequence>
<dbReference type="AlphaFoldDB" id="A0A6S6XYN2"/>
<dbReference type="SUPFAM" id="SSF52467">
    <property type="entry name" value="DHS-like NAD/FAD-binding domain"/>
    <property type="match status" value="1"/>
</dbReference>
<dbReference type="RefSeq" id="WP_197970579.1">
    <property type="nucleotide sequence ID" value="NZ_LR778301.1"/>
</dbReference>
<feature type="domain" description="Electron transfer flavoprotein alpha subunit C-terminal" evidence="1">
    <location>
        <begin position="1"/>
        <end position="46"/>
    </location>
</feature>
<reference evidence="2 3" key="1">
    <citation type="submission" date="2020-03" db="EMBL/GenBank/DDBJ databases">
        <authorList>
            <consortium name="Genoscope - CEA"/>
            <person name="William W."/>
        </authorList>
    </citation>
    <scope>NUCLEOTIDE SEQUENCE [LARGE SCALE GENOMIC DNA]</scope>
    <source>
        <strain evidence="3">DSM 16959</strain>
    </source>
</reference>
<dbReference type="GO" id="GO:0009055">
    <property type="term" value="F:electron transfer activity"/>
    <property type="evidence" value="ECO:0007669"/>
    <property type="project" value="InterPro"/>
</dbReference>
<name>A0A6S6XYN2_9PROT</name>
<protein>
    <submittedName>
        <fullName evidence="2">Putative electron transfer flavoprotein, NAD/FAD-binding domain and ETFP adenine nucleotide-binding domain-like</fullName>
    </submittedName>
</protein>
<dbReference type="InterPro" id="IPR029035">
    <property type="entry name" value="DHS-like_NAD/FAD-binding_dom"/>
</dbReference>
<organism evidence="2 3">
    <name type="scientific">Denitratisoma oestradiolicum</name>
    <dbReference type="NCBI Taxonomy" id="311182"/>
    <lineage>
        <taxon>Bacteria</taxon>
        <taxon>Pseudomonadati</taxon>
        <taxon>Pseudomonadota</taxon>
        <taxon>Betaproteobacteria</taxon>
        <taxon>Nitrosomonadales</taxon>
        <taxon>Sterolibacteriaceae</taxon>
        <taxon>Denitratisoma</taxon>
    </lineage>
</organism>
<keyword evidence="3" id="KW-1185">Reference proteome</keyword>
<dbReference type="InterPro" id="IPR001308">
    <property type="entry name" value="ETF_a/FixB"/>
</dbReference>
<evidence type="ECO:0000313" key="3">
    <source>
        <dbReference type="Proteomes" id="UP000515733"/>
    </source>
</evidence>
<dbReference type="PANTHER" id="PTHR43153:SF1">
    <property type="entry name" value="ELECTRON TRANSFER FLAVOPROTEIN SUBUNIT ALPHA, MITOCHONDRIAL"/>
    <property type="match status" value="1"/>
</dbReference>
<dbReference type="KEGG" id="doe:DENOEST_2106"/>
<dbReference type="GO" id="GO:0050660">
    <property type="term" value="F:flavin adenine dinucleotide binding"/>
    <property type="evidence" value="ECO:0007669"/>
    <property type="project" value="InterPro"/>
</dbReference>